<evidence type="ECO:0000256" key="3">
    <source>
        <dbReference type="ARBA" id="ARBA00023136"/>
    </source>
</evidence>
<comment type="caution">
    <text evidence="8">The sequence shown here is derived from an EMBL/GenBank/DDBJ whole genome shotgun (WGS) entry which is preliminary data.</text>
</comment>
<dbReference type="InterPro" id="IPR000531">
    <property type="entry name" value="Beta-barrel_TonB"/>
</dbReference>
<keyword evidence="3" id="KW-0472">Membrane</keyword>
<dbReference type="Pfam" id="PF00403">
    <property type="entry name" value="HMA"/>
    <property type="match status" value="2"/>
</dbReference>
<accession>A0A8J8K6I7</accession>
<evidence type="ECO:0000259" key="7">
    <source>
        <dbReference type="Pfam" id="PF00593"/>
    </source>
</evidence>
<dbReference type="InterPro" id="IPR036942">
    <property type="entry name" value="Beta-barrel_TonB_sf"/>
</dbReference>
<dbReference type="GO" id="GO:0046872">
    <property type="term" value="F:metal ion binding"/>
    <property type="evidence" value="ECO:0007669"/>
    <property type="project" value="UniProtKB-KW"/>
</dbReference>
<protein>
    <submittedName>
        <fullName evidence="8">Copper ion binding protein</fullName>
    </submittedName>
</protein>
<evidence type="ECO:0000313" key="8">
    <source>
        <dbReference type="EMBL" id="NRS90993.1"/>
    </source>
</evidence>
<organism evidence="8 9">
    <name type="scientific">Frigoriflavimonas asaccharolytica</name>
    <dbReference type="NCBI Taxonomy" id="2735899"/>
    <lineage>
        <taxon>Bacteria</taxon>
        <taxon>Pseudomonadati</taxon>
        <taxon>Bacteroidota</taxon>
        <taxon>Flavobacteriia</taxon>
        <taxon>Flavobacteriales</taxon>
        <taxon>Weeksellaceae</taxon>
        <taxon>Frigoriflavimonas</taxon>
    </lineage>
</organism>
<dbReference type="Pfam" id="PF00593">
    <property type="entry name" value="TonB_dep_Rec_b-barrel"/>
    <property type="match status" value="1"/>
</dbReference>
<keyword evidence="9" id="KW-1185">Reference proteome</keyword>
<proteinExistence type="predicted"/>
<dbReference type="Proteomes" id="UP000610746">
    <property type="component" value="Unassembled WGS sequence"/>
</dbReference>
<dbReference type="InterPro" id="IPR006121">
    <property type="entry name" value="HMA_dom"/>
</dbReference>
<dbReference type="Gene3D" id="2.40.170.20">
    <property type="entry name" value="TonB-dependent receptor, beta-barrel domain"/>
    <property type="match status" value="1"/>
</dbReference>
<feature type="chain" id="PRO_5035261995" evidence="5">
    <location>
        <begin position="22"/>
        <end position="1002"/>
    </location>
</feature>
<dbReference type="EMBL" id="JABSNO010000001">
    <property type="protein sequence ID" value="NRS90993.1"/>
    <property type="molecule type" value="Genomic_DNA"/>
</dbReference>
<gene>
    <name evidence="8" type="ORF">HNQ03_000058</name>
</gene>
<dbReference type="RefSeq" id="WP_382404965.1">
    <property type="nucleotide sequence ID" value="NZ_JABSNO010000001.1"/>
</dbReference>
<sequence>MNILQKSILLFSLCFTYLLFAQKTTSETAMVKGNCGMCKARIETAAKDAGAKMANWSAETQKLKMEFDPSKTSESKILQKIAEVGHDNELYKAETDTYSKLPGCCLYDRENATEESSNIENSNEFSVKGHCGMCKSRIETTAKKAGATSATWDLEYQKLTMDFDASKVSANEILQKIADAGHDNEMYKAKDSTYDALPDCCLYDRDSEFPKNGKKVEIENGHVKSIAIKNSNEFSVKGHCGMCKSRIETTAKKAGATSATWDLEYQKLTMDFDASKVSANEILQKIADAGHDNEMYKAKDSTYDALPDCCLYDRDSAFPKDGEKVEIENGHVKSATEKKETTEELTEEKKIQQEKNIEGVTILGSKDPTALSKKNASLTYNISGKELLKAACCNLSESFETNATVDVSYSNAVTGTKQLRMLGLDQKYTALTKELLPEIRGLATVYGLNFIPGRWIGGIQLTKGGSTVVNGYESITGQINTELVKFNEKPETNLNIFGDMNGRGEINLTHTSALTEKWNQSILLHGNATVAEQDYNDDGFLDQPTGSQINAAYLLNYNDLENSGFGSHFGINFLKDERNAGQTAFNKQLDQSEQTAYGVGIDISRFQVWNKTGYVFKGKPYQSIGLLNQYTYHQQDSFFGLRDYFGKQNTFYSNLIFESIIGNTNNKYKIGASFLYDTFDEDYIAQNYKRTETVPGVFAEYTLTGEKYTLVAGARVDFHNLAGTQFSPRLNFKYDIAPKTILRLSAGRGFRTANIFAESQNYMASNRTFSVLNGTGNIYGLEPEIAWNYGASLQQEFKLFDRKSTIVADFFRTDFKNQVLADLDVSPQSLVFYNLTGNSFANSLQTQWDFTPFKNFDVRVAYKYYQVEANYISGQREVPFISKNRGFANFAYSTDKNEKQGNWTFDTTLNLIGEQRLPDLSNNPAPFQLAKYSPSYFTMNAQIARNFNDKIRLYIGAENLTSYMQDNPIIDAQNPFSNYFDGGMVYAPIMPTNAYVGLDVKF</sequence>
<dbReference type="PANTHER" id="PTHR46594">
    <property type="entry name" value="P-TYPE CATION-TRANSPORTING ATPASE"/>
    <property type="match status" value="1"/>
</dbReference>
<keyword evidence="2" id="KW-0479">Metal-binding</keyword>
<evidence type="ECO:0000256" key="1">
    <source>
        <dbReference type="ARBA" id="ARBA00004442"/>
    </source>
</evidence>
<name>A0A8J8K6I7_9FLAO</name>
<feature type="domain" description="TonB-dependent receptor-like beta-barrel" evidence="7">
    <location>
        <begin position="547"/>
        <end position="960"/>
    </location>
</feature>
<dbReference type="AlphaFoldDB" id="A0A8J8K6I7"/>
<dbReference type="GO" id="GO:0009279">
    <property type="term" value="C:cell outer membrane"/>
    <property type="evidence" value="ECO:0007669"/>
    <property type="project" value="UniProtKB-SubCell"/>
</dbReference>
<evidence type="ECO:0000256" key="4">
    <source>
        <dbReference type="ARBA" id="ARBA00023237"/>
    </source>
</evidence>
<feature type="signal peptide" evidence="5">
    <location>
        <begin position="1"/>
        <end position="21"/>
    </location>
</feature>
<dbReference type="Gene3D" id="3.30.70.100">
    <property type="match status" value="3"/>
</dbReference>
<feature type="domain" description="HMA" evidence="6">
    <location>
        <begin position="239"/>
        <end position="292"/>
    </location>
</feature>
<evidence type="ECO:0000313" key="9">
    <source>
        <dbReference type="Proteomes" id="UP000610746"/>
    </source>
</evidence>
<evidence type="ECO:0000256" key="2">
    <source>
        <dbReference type="ARBA" id="ARBA00022723"/>
    </source>
</evidence>
<keyword evidence="4" id="KW-0998">Cell outer membrane</keyword>
<keyword evidence="5" id="KW-0732">Signal</keyword>
<dbReference type="InterPro" id="IPR036163">
    <property type="entry name" value="HMA_dom_sf"/>
</dbReference>
<dbReference type="CDD" id="cd00371">
    <property type="entry name" value="HMA"/>
    <property type="match status" value="2"/>
</dbReference>
<evidence type="ECO:0000259" key="6">
    <source>
        <dbReference type="Pfam" id="PF00403"/>
    </source>
</evidence>
<comment type="subcellular location">
    <subcellularLocation>
        <location evidence="1">Cell outer membrane</location>
    </subcellularLocation>
</comment>
<dbReference type="SUPFAM" id="SSF56935">
    <property type="entry name" value="Porins"/>
    <property type="match status" value="1"/>
</dbReference>
<dbReference type="SUPFAM" id="SSF55008">
    <property type="entry name" value="HMA, heavy metal-associated domain"/>
    <property type="match status" value="3"/>
</dbReference>
<dbReference type="PANTHER" id="PTHR46594:SF4">
    <property type="entry name" value="P-TYPE CATION-TRANSPORTING ATPASE"/>
    <property type="match status" value="1"/>
</dbReference>
<feature type="domain" description="HMA" evidence="6">
    <location>
        <begin position="130"/>
        <end position="183"/>
    </location>
</feature>
<evidence type="ECO:0000256" key="5">
    <source>
        <dbReference type="SAM" id="SignalP"/>
    </source>
</evidence>
<reference evidence="8" key="1">
    <citation type="submission" date="2020-05" db="EMBL/GenBank/DDBJ databases">
        <title>Genomic Encyclopedia of Type Strains, Phase IV (KMG-V): Genome sequencing to study the core and pangenomes of soil and plant-associated prokaryotes.</title>
        <authorList>
            <person name="Whitman W."/>
        </authorList>
    </citation>
    <scope>NUCLEOTIDE SEQUENCE</scope>
    <source>
        <strain evidence="8">16F</strain>
    </source>
</reference>